<dbReference type="OrthoDB" id="9768630at2"/>
<comment type="caution">
    <text evidence="2">The sequence shown here is derived from an EMBL/GenBank/DDBJ whole genome shotgun (WGS) entry which is preliminary data.</text>
</comment>
<evidence type="ECO:0000313" key="2">
    <source>
        <dbReference type="EMBL" id="GEK58444.1"/>
    </source>
</evidence>
<feature type="signal peptide" evidence="1">
    <location>
        <begin position="1"/>
        <end position="21"/>
    </location>
</feature>
<dbReference type="Proteomes" id="UP000321051">
    <property type="component" value="Unassembled WGS sequence"/>
</dbReference>
<dbReference type="PANTHER" id="PTHR43649">
    <property type="entry name" value="ARABINOSE-BINDING PROTEIN-RELATED"/>
    <property type="match status" value="1"/>
</dbReference>
<keyword evidence="3" id="KW-1185">Reference proteome</keyword>
<dbReference type="STRING" id="1371.GCA_900166605_01504"/>
<name>A0A510Y528_MARHA</name>
<gene>
    <name evidence="2" type="ORF">MHA01_13490</name>
</gene>
<dbReference type="EMBL" id="BJUN01000006">
    <property type="protein sequence ID" value="GEK58444.1"/>
    <property type="molecule type" value="Genomic_DNA"/>
</dbReference>
<protein>
    <submittedName>
        <fullName evidence="2">Sugar-binding protein</fullName>
    </submittedName>
</protein>
<proteinExistence type="predicted"/>
<dbReference type="Gene3D" id="3.40.190.10">
    <property type="entry name" value="Periplasmic binding protein-like II"/>
    <property type="match status" value="1"/>
</dbReference>
<dbReference type="PANTHER" id="PTHR43649:SF32">
    <property type="entry name" value="SUGAR BINDING SECRETED PROTEIN"/>
    <property type="match status" value="1"/>
</dbReference>
<organism evidence="2 3">
    <name type="scientific">Marinococcus halophilus</name>
    <dbReference type="NCBI Taxonomy" id="1371"/>
    <lineage>
        <taxon>Bacteria</taxon>
        <taxon>Bacillati</taxon>
        <taxon>Bacillota</taxon>
        <taxon>Bacilli</taxon>
        <taxon>Bacillales</taxon>
        <taxon>Bacillaceae</taxon>
        <taxon>Marinococcus</taxon>
    </lineage>
</organism>
<evidence type="ECO:0000313" key="3">
    <source>
        <dbReference type="Proteomes" id="UP000321051"/>
    </source>
</evidence>
<dbReference type="Pfam" id="PF01547">
    <property type="entry name" value="SBP_bac_1"/>
    <property type="match status" value="1"/>
</dbReference>
<sequence>MKRILKASAALLLGSSLILSACGGNTASTDQVQKPEDPESVSGSITVWAWALEADFLETMVPVFNEKYPNIEVNINKQGPDQVYQRLITGLAAGEGGQLPDLVQVEDQRLPSFQNDFPNTFVNLSESGFEEHMGSFTPTKEESIKDEDGNVIAFPRDVGPVGVFYRKDIFEEAGVEAESIETWSDYVEAGETIKDETGADMLGLTLNESVPLNRFMIHQQDAFYFNSDGELTVGSEETRRAADLMKEFEDKDIMSNVTNWDGRVAGLKNGEVATLPNAVWWYGTMVDQMPELSGSWGMFPLPKFKEQGVRAANSGGSSYAIPQVSDQKEAAYLFGEFVSTNLEAQLDGLESQGLFPSLTEAYDAPIFQEGQEYFDGQSVYADFADIATQIPEVTYTSDYARADNTFNEEIVSMYLYDEDPENVVDRIEQRLKAGTGRDVAETEKE</sequence>
<dbReference type="SUPFAM" id="SSF53850">
    <property type="entry name" value="Periplasmic binding protein-like II"/>
    <property type="match status" value="1"/>
</dbReference>
<dbReference type="InterPro" id="IPR006059">
    <property type="entry name" value="SBP"/>
</dbReference>
<dbReference type="AlphaFoldDB" id="A0A510Y528"/>
<reference evidence="2 3" key="1">
    <citation type="submission" date="2019-07" db="EMBL/GenBank/DDBJ databases">
        <title>Whole genome shotgun sequence of Marinococcus halophilus NBRC 102359.</title>
        <authorList>
            <person name="Hosoyama A."/>
            <person name="Uohara A."/>
            <person name="Ohji S."/>
            <person name="Ichikawa N."/>
        </authorList>
    </citation>
    <scope>NUCLEOTIDE SEQUENCE [LARGE SCALE GENOMIC DNA]</scope>
    <source>
        <strain evidence="2 3">NBRC 102359</strain>
    </source>
</reference>
<evidence type="ECO:0000256" key="1">
    <source>
        <dbReference type="SAM" id="SignalP"/>
    </source>
</evidence>
<dbReference type="PROSITE" id="PS51257">
    <property type="entry name" value="PROKAR_LIPOPROTEIN"/>
    <property type="match status" value="1"/>
</dbReference>
<keyword evidence="1" id="KW-0732">Signal</keyword>
<dbReference type="RefSeq" id="WP_094908207.1">
    <property type="nucleotide sequence ID" value="NZ_BJUN01000006.1"/>
</dbReference>
<dbReference type="InterPro" id="IPR050490">
    <property type="entry name" value="Bact_solute-bd_prot1"/>
</dbReference>
<accession>A0A510Y528</accession>
<feature type="chain" id="PRO_5038379182" evidence="1">
    <location>
        <begin position="22"/>
        <end position="445"/>
    </location>
</feature>